<accession>A0ABU1TTH9</accession>
<proteinExistence type="predicted"/>
<dbReference type="Proteomes" id="UP001255185">
    <property type="component" value="Unassembled WGS sequence"/>
</dbReference>
<gene>
    <name evidence="2" type="ORF">J2X31_003210</name>
</gene>
<dbReference type="RefSeq" id="WP_310027966.1">
    <property type="nucleotide sequence ID" value="NZ_JAVDVI010000016.1"/>
</dbReference>
<dbReference type="Gene3D" id="6.10.140.2190">
    <property type="match status" value="1"/>
</dbReference>
<reference evidence="2 3" key="1">
    <citation type="submission" date="2023-07" db="EMBL/GenBank/DDBJ databases">
        <title>Sorghum-associated microbial communities from plants grown in Nebraska, USA.</title>
        <authorList>
            <person name="Schachtman D."/>
        </authorList>
    </citation>
    <scope>NUCLEOTIDE SEQUENCE [LARGE SCALE GENOMIC DNA]</scope>
    <source>
        <strain evidence="2 3">3773</strain>
    </source>
</reference>
<name>A0ABU1TTH9_9FLAO</name>
<organism evidence="2 3">
    <name type="scientific">Flavobacterium arsenatis</name>
    <dbReference type="NCBI Taxonomy" id="1484332"/>
    <lineage>
        <taxon>Bacteria</taxon>
        <taxon>Pseudomonadati</taxon>
        <taxon>Bacteroidota</taxon>
        <taxon>Flavobacteriia</taxon>
        <taxon>Flavobacteriales</taxon>
        <taxon>Flavobacteriaceae</taxon>
        <taxon>Flavobacterium</taxon>
    </lineage>
</organism>
<sequence length="172" mass="19082">MNSNIKIKKGQIEDYAVQKTGDQTISGRKNFTTSPRVPHATDPSSAVNLEQTREEIFTKFNPLNQTMEDFKIEIDTNEQIAKTANFTLSDSHHKVTIFCNSSTSTINITVPDNLRSDFVCFLFNQNTAVVNVIGSGLTTIVAPDGAILEHHKRGMIEQIMGSKNFLVTGEFS</sequence>
<keyword evidence="3" id="KW-1185">Reference proteome</keyword>
<feature type="compositionally biased region" description="Polar residues" evidence="1">
    <location>
        <begin position="23"/>
        <end position="35"/>
    </location>
</feature>
<evidence type="ECO:0000313" key="2">
    <source>
        <dbReference type="EMBL" id="MDR6969183.1"/>
    </source>
</evidence>
<evidence type="ECO:0000313" key="3">
    <source>
        <dbReference type="Proteomes" id="UP001255185"/>
    </source>
</evidence>
<comment type="caution">
    <text evidence="2">The sequence shown here is derived from an EMBL/GenBank/DDBJ whole genome shotgun (WGS) entry which is preliminary data.</text>
</comment>
<evidence type="ECO:0000256" key="1">
    <source>
        <dbReference type="SAM" id="MobiDB-lite"/>
    </source>
</evidence>
<dbReference type="EMBL" id="JAVDVI010000016">
    <property type="protein sequence ID" value="MDR6969183.1"/>
    <property type="molecule type" value="Genomic_DNA"/>
</dbReference>
<dbReference type="SUPFAM" id="SSF69349">
    <property type="entry name" value="Phage fibre proteins"/>
    <property type="match status" value="1"/>
</dbReference>
<protein>
    <submittedName>
        <fullName evidence="2">Uncharacterized protein</fullName>
    </submittedName>
</protein>
<feature type="region of interest" description="Disordered" evidence="1">
    <location>
        <begin position="23"/>
        <end position="46"/>
    </location>
</feature>